<dbReference type="EMBL" id="OIVN01000696">
    <property type="protein sequence ID" value="SPC84228.1"/>
    <property type="molecule type" value="Genomic_DNA"/>
</dbReference>
<dbReference type="AlphaFoldDB" id="A0A2N9FAN9"/>
<accession>A0A2N9FAN9</accession>
<evidence type="ECO:0000313" key="1">
    <source>
        <dbReference type="EMBL" id="SPC84228.1"/>
    </source>
</evidence>
<gene>
    <name evidence="1" type="ORF">FSB_LOCUS12110</name>
</gene>
<reference evidence="1" key="1">
    <citation type="submission" date="2018-02" db="EMBL/GenBank/DDBJ databases">
        <authorList>
            <person name="Cohen D.B."/>
            <person name="Kent A.D."/>
        </authorList>
    </citation>
    <scope>NUCLEOTIDE SEQUENCE</scope>
</reference>
<protein>
    <submittedName>
        <fullName evidence="1">Uncharacterized protein</fullName>
    </submittedName>
</protein>
<sequence length="122" mass="13360">MHDLNKLVPVVVLGEKREFLGGVGPVLGLAHEDGGGVDPKNRVVAGDGRERKIGPTLGIEDGEQPLHVSNRRFEKNRRFETFRKSAVVVIENTWRSTPLGTLEVLGHVNNDSGQIGLWSESI</sequence>
<name>A0A2N9FAN9_FAGSY</name>
<proteinExistence type="predicted"/>
<organism evidence="1">
    <name type="scientific">Fagus sylvatica</name>
    <name type="common">Beechnut</name>
    <dbReference type="NCBI Taxonomy" id="28930"/>
    <lineage>
        <taxon>Eukaryota</taxon>
        <taxon>Viridiplantae</taxon>
        <taxon>Streptophyta</taxon>
        <taxon>Embryophyta</taxon>
        <taxon>Tracheophyta</taxon>
        <taxon>Spermatophyta</taxon>
        <taxon>Magnoliopsida</taxon>
        <taxon>eudicotyledons</taxon>
        <taxon>Gunneridae</taxon>
        <taxon>Pentapetalae</taxon>
        <taxon>rosids</taxon>
        <taxon>fabids</taxon>
        <taxon>Fagales</taxon>
        <taxon>Fagaceae</taxon>
        <taxon>Fagus</taxon>
    </lineage>
</organism>